<evidence type="ECO:0000313" key="1">
    <source>
        <dbReference type="EMBL" id="KIM31609.1"/>
    </source>
</evidence>
<dbReference type="HOGENOM" id="CLU_2639656_0_0_1"/>
<dbReference type="EMBL" id="KN824281">
    <property type="protein sequence ID" value="KIM31609.1"/>
    <property type="molecule type" value="Genomic_DNA"/>
</dbReference>
<dbReference type="AlphaFoldDB" id="A0A0C3BHP3"/>
<evidence type="ECO:0000313" key="2">
    <source>
        <dbReference type="Proteomes" id="UP000054097"/>
    </source>
</evidence>
<sequence>MGLNHLVSQGIVHDYPPLVDTRGSMTAQVCPPIPLIADGSLLILLGSLSIQSFSDRREKRWCLGGKTIETPIYYCTN</sequence>
<accession>A0A0C3BHP3</accession>
<name>A0A0C3BHP3_SERVB</name>
<organism evidence="1 2">
    <name type="scientific">Serendipita vermifera MAFF 305830</name>
    <dbReference type="NCBI Taxonomy" id="933852"/>
    <lineage>
        <taxon>Eukaryota</taxon>
        <taxon>Fungi</taxon>
        <taxon>Dikarya</taxon>
        <taxon>Basidiomycota</taxon>
        <taxon>Agaricomycotina</taxon>
        <taxon>Agaricomycetes</taxon>
        <taxon>Sebacinales</taxon>
        <taxon>Serendipitaceae</taxon>
        <taxon>Serendipita</taxon>
    </lineage>
</organism>
<keyword evidence="2" id="KW-1185">Reference proteome</keyword>
<protein>
    <submittedName>
        <fullName evidence="1">Uncharacterized protein</fullName>
    </submittedName>
</protein>
<reference evidence="1 2" key="1">
    <citation type="submission" date="2014-04" db="EMBL/GenBank/DDBJ databases">
        <authorList>
            <consortium name="DOE Joint Genome Institute"/>
            <person name="Kuo A."/>
            <person name="Zuccaro A."/>
            <person name="Kohler A."/>
            <person name="Nagy L.G."/>
            <person name="Floudas D."/>
            <person name="Copeland A."/>
            <person name="Barry K.W."/>
            <person name="Cichocki N."/>
            <person name="Veneault-Fourrey C."/>
            <person name="LaButti K."/>
            <person name="Lindquist E.A."/>
            <person name="Lipzen A."/>
            <person name="Lundell T."/>
            <person name="Morin E."/>
            <person name="Murat C."/>
            <person name="Sun H."/>
            <person name="Tunlid A."/>
            <person name="Henrissat B."/>
            <person name="Grigoriev I.V."/>
            <person name="Hibbett D.S."/>
            <person name="Martin F."/>
            <person name="Nordberg H.P."/>
            <person name="Cantor M.N."/>
            <person name="Hua S.X."/>
        </authorList>
    </citation>
    <scope>NUCLEOTIDE SEQUENCE [LARGE SCALE GENOMIC DNA]</scope>
    <source>
        <strain evidence="1 2">MAFF 305830</strain>
    </source>
</reference>
<gene>
    <name evidence="1" type="ORF">M408DRAFT_235584</name>
</gene>
<reference evidence="2" key="2">
    <citation type="submission" date="2015-01" db="EMBL/GenBank/DDBJ databases">
        <title>Evolutionary Origins and Diversification of the Mycorrhizal Mutualists.</title>
        <authorList>
            <consortium name="DOE Joint Genome Institute"/>
            <consortium name="Mycorrhizal Genomics Consortium"/>
            <person name="Kohler A."/>
            <person name="Kuo A."/>
            <person name="Nagy L.G."/>
            <person name="Floudas D."/>
            <person name="Copeland A."/>
            <person name="Barry K.W."/>
            <person name="Cichocki N."/>
            <person name="Veneault-Fourrey C."/>
            <person name="LaButti K."/>
            <person name="Lindquist E.A."/>
            <person name="Lipzen A."/>
            <person name="Lundell T."/>
            <person name="Morin E."/>
            <person name="Murat C."/>
            <person name="Riley R."/>
            <person name="Ohm R."/>
            <person name="Sun H."/>
            <person name="Tunlid A."/>
            <person name="Henrissat B."/>
            <person name="Grigoriev I.V."/>
            <person name="Hibbett D.S."/>
            <person name="Martin F."/>
        </authorList>
    </citation>
    <scope>NUCLEOTIDE SEQUENCE [LARGE SCALE GENOMIC DNA]</scope>
    <source>
        <strain evidence="2">MAFF 305830</strain>
    </source>
</reference>
<proteinExistence type="predicted"/>
<dbReference type="Proteomes" id="UP000054097">
    <property type="component" value="Unassembled WGS sequence"/>
</dbReference>
<dbReference type="OrthoDB" id="7848262at2759"/>